<evidence type="ECO:0000259" key="10">
    <source>
        <dbReference type="Pfam" id="PF02767"/>
    </source>
</evidence>
<dbReference type="PIRSF" id="PIRSF000804">
    <property type="entry name" value="DNA_pol_III_b"/>
    <property type="match status" value="1"/>
</dbReference>
<dbReference type="PANTHER" id="PTHR30478">
    <property type="entry name" value="DNA POLYMERASE III SUBUNIT BETA"/>
    <property type="match status" value="1"/>
</dbReference>
<dbReference type="AlphaFoldDB" id="A0A497JGL2"/>
<protein>
    <submittedName>
        <fullName evidence="12">DNA polymerase III subunit beta</fullName>
        <ecNumber evidence="12">2.7.7.7</ecNumber>
    </submittedName>
</protein>
<keyword evidence="7" id="KW-0239">DNA-directed DNA polymerase</keyword>
<accession>A0A497JGL2</accession>
<dbReference type="Proteomes" id="UP000278031">
    <property type="component" value="Unassembled WGS sequence"/>
</dbReference>
<dbReference type="EMBL" id="QMWP01000108">
    <property type="protein sequence ID" value="RLG69787.1"/>
    <property type="molecule type" value="Genomic_DNA"/>
</dbReference>
<dbReference type="GO" id="GO:0006271">
    <property type="term" value="P:DNA strand elongation involved in DNA replication"/>
    <property type="evidence" value="ECO:0007669"/>
    <property type="project" value="TreeGrafter"/>
</dbReference>
<dbReference type="InterPro" id="IPR046938">
    <property type="entry name" value="DNA_clamp_sf"/>
</dbReference>
<dbReference type="InterPro" id="IPR022634">
    <property type="entry name" value="DNA_polIII_beta_N"/>
</dbReference>
<comment type="similarity">
    <text evidence="2">Belongs to the beta sliding clamp family.</text>
</comment>
<evidence type="ECO:0000256" key="1">
    <source>
        <dbReference type="ARBA" id="ARBA00004496"/>
    </source>
</evidence>
<dbReference type="PANTHER" id="PTHR30478:SF0">
    <property type="entry name" value="BETA SLIDING CLAMP"/>
    <property type="match status" value="1"/>
</dbReference>
<comment type="subcellular location">
    <subcellularLocation>
        <location evidence="1">Cytoplasm</location>
    </subcellularLocation>
</comment>
<reference evidence="12 13" key="1">
    <citation type="submission" date="2018-06" db="EMBL/GenBank/DDBJ databases">
        <title>Extensive metabolic versatility and redundancy in microbially diverse, dynamic hydrothermal sediments.</title>
        <authorList>
            <person name="Dombrowski N."/>
            <person name="Teske A."/>
            <person name="Baker B.J."/>
        </authorList>
    </citation>
    <scope>NUCLEOTIDE SEQUENCE [LARGE SCALE GENOMIC DNA]</scope>
    <source>
        <strain evidence="12">B51_G17</strain>
    </source>
</reference>
<evidence type="ECO:0000259" key="11">
    <source>
        <dbReference type="Pfam" id="PF02768"/>
    </source>
</evidence>
<evidence type="ECO:0000256" key="8">
    <source>
        <dbReference type="ARBA" id="ARBA00023125"/>
    </source>
</evidence>
<feature type="domain" description="DNA polymerase III beta sliding clamp N-terminal" evidence="9">
    <location>
        <begin position="26"/>
        <end position="148"/>
    </location>
</feature>
<dbReference type="NCBIfam" id="TIGR00663">
    <property type="entry name" value="dnan"/>
    <property type="match status" value="1"/>
</dbReference>
<keyword evidence="4 12" id="KW-0808">Transferase</keyword>
<dbReference type="InterPro" id="IPR022637">
    <property type="entry name" value="DNA_polIII_beta_cen"/>
</dbReference>
<evidence type="ECO:0000256" key="7">
    <source>
        <dbReference type="ARBA" id="ARBA00022932"/>
    </source>
</evidence>
<evidence type="ECO:0000256" key="2">
    <source>
        <dbReference type="ARBA" id="ARBA00010752"/>
    </source>
</evidence>
<keyword evidence="5 12" id="KW-0548">Nucleotidyltransferase</keyword>
<dbReference type="Pfam" id="PF02767">
    <property type="entry name" value="DNA_pol3_beta_2"/>
    <property type="match status" value="1"/>
</dbReference>
<dbReference type="CDD" id="cd00140">
    <property type="entry name" value="beta_clamp"/>
    <property type="match status" value="1"/>
</dbReference>
<evidence type="ECO:0000256" key="3">
    <source>
        <dbReference type="ARBA" id="ARBA00022490"/>
    </source>
</evidence>
<evidence type="ECO:0000259" key="9">
    <source>
        <dbReference type="Pfam" id="PF00712"/>
    </source>
</evidence>
<evidence type="ECO:0000313" key="12">
    <source>
        <dbReference type="EMBL" id="RLG69787.1"/>
    </source>
</evidence>
<evidence type="ECO:0000256" key="6">
    <source>
        <dbReference type="ARBA" id="ARBA00022705"/>
    </source>
</evidence>
<organism evidence="12 13">
    <name type="scientific">Candidatus Iainarchaeum sp</name>
    <dbReference type="NCBI Taxonomy" id="3101447"/>
    <lineage>
        <taxon>Archaea</taxon>
        <taxon>Candidatus Iainarchaeota</taxon>
        <taxon>Candidatus Iainarchaeia</taxon>
        <taxon>Candidatus Iainarchaeales</taxon>
        <taxon>Candidatus Iainarchaeaceae</taxon>
        <taxon>Candidatus Iainarchaeum</taxon>
    </lineage>
</organism>
<dbReference type="Gene3D" id="3.10.150.10">
    <property type="entry name" value="DNA Polymerase III, subunit A, domain 2"/>
    <property type="match status" value="1"/>
</dbReference>
<gene>
    <name evidence="12" type="primary">dnaN</name>
    <name evidence="12" type="ORF">DRO04_02855</name>
</gene>
<dbReference type="GO" id="GO:0003887">
    <property type="term" value="F:DNA-directed DNA polymerase activity"/>
    <property type="evidence" value="ECO:0007669"/>
    <property type="project" value="UniProtKB-KW"/>
</dbReference>
<dbReference type="Pfam" id="PF00712">
    <property type="entry name" value="DNA_pol3_beta"/>
    <property type="match status" value="1"/>
</dbReference>
<dbReference type="SMART" id="SM00480">
    <property type="entry name" value="POL3Bc"/>
    <property type="match status" value="1"/>
</dbReference>
<evidence type="ECO:0000313" key="13">
    <source>
        <dbReference type="Proteomes" id="UP000278031"/>
    </source>
</evidence>
<dbReference type="EC" id="2.7.7.7" evidence="12"/>
<comment type="caution">
    <text evidence="12">The sequence shown here is derived from an EMBL/GenBank/DDBJ whole genome shotgun (WGS) entry which is preliminary data.</text>
</comment>
<dbReference type="SUPFAM" id="SSF55979">
    <property type="entry name" value="DNA clamp"/>
    <property type="match status" value="3"/>
</dbReference>
<dbReference type="InterPro" id="IPR001001">
    <property type="entry name" value="DNA_polIII_beta"/>
</dbReference>
<dbReference type="InterPro" id="IPR022635">
    <property type="entry name" value="DNA_polIII_beta_C"/>
</dbReference>
<evidence type="ECO:0000256" key="4">
    <source>
        <dbReference type="ARBA" id="ARBA00022679"/>
    </source>
</evidence>
<feature type="domain" description="DNA polymerase III beta sliding clamp C-terminal" evidence="11">
    <location>
        <begin position="276"/>
        <end position="395"/>
    </location>
</feature>
<dbReference type="GO" id="GO:0005737">
    <property type="term" value="C:cytoplasm"/>
    <property type="evidence" value="ECO:0007669"/>
    <property type="project" value="UniProtKB-SubCell"/>
</dbReference>
<dbReference type="Gene3D" id="3.70.10.10">
    <property type="match status" value="1"/>
</dbReference>
<dbReference type="Pfam" id="PF02768">
    <property type="entry name" value="DNA_pol3_beta_3"/>
    <property type="match status" value="1"/>
</dbReference>
<keyword evidence="3" id="KW-0963">Cytoplasm</keyword>
<keyword evidence="6" id="KW-0235">DNA replication</keyword>
<feature type="domain" description="DNA polymerase III beta sliding clamp central" evidence="10">
    <location>
        <begin position="158"/>
        <end position="274"/>
    </location>
</feature>
<evidence type="ECO:0000256" key="5">
    <source>
        <dbReference type="ARBA" id="ARBA00022695"/>
    </source>
</evidence>
<keyword evidence="8" id="KW-0238">DNA-binding</keyword>
<proteinExistence type="inferred from homology"/>
<dbReference type="GO" id="GO:0009360">
    <property type="term" value="C:DNA polymerase III complex"/>
    <property type="evidence" value="ECO:0007669"/>
    <property type="project" value="InterPro"/>
</dbReference>
<sequence>MKPVKTFILNSLSGKRTKKKEKGGLMVVRVKTDDIAKALKLCKAVSDKKAPFTVLSSVLIEPSLEENILYLTATDLEMGCRGRVPAEVEGDFPPFCVPARKLYDIVKHFPEDVLCLIRDGNNLTVKSEDEKIVYNLNTIESNEFPKLPELNEKNTVDIPGKDLAELINNTIFCTAREEIDFVLEGICFEALKDEGKLRAVASDGYRLVIFDREVEGMENFSVDSFIVGRKAAKQIKEMAEEETVVRFGFANNHVVVFTPSFTFYARTIEGAYPDYRSVIPSGSDGVLKVDRRLFMNAVKRVSLVSSGCFKPVTLELTPQEVVLTSQETDTGKAQVKIGAEYTGENMMVTYNADYLLDVLQVMKSEKVEVKVSREKTPAVLTGSEDEGFLYLLMPMVL</sequence>
<name>A0A497JGL2_9ARCH</name>
<dbReference type="GO" id="GO:0008408">
    <property type="term" value="F:3'-5' exonuclease activity"/>
    <property type="evidence" value="ECO:0007669"/>
    <property type="project" value="InterPro"/>
</dbReference>
<dbReference type="GO" id="GO:0003677">
    <property type="term" value="F:DNA binding"/>
    <property type="evidence" value="ECO:0007669"/>
    <property type="project" value="UniProtKB-KW"/>
</dbReference>